<evidence type="ECO:0000256" key="1">
    <source>
        <dbReference type="SAM" id="MobiDB-lite"/>
    </source>
</evidence>
<protein>
    <submittedName>
        <fullName evidence="2">Uncharacterized protein</fullName>
    </submittedName>
</protein>
<comment type="caution">
    <text evidence="2">The sequence shown here is derived from an EMBL/GenBank/DDBJ whole genome shotgun (WGS) entry which is preliminary data.</text>
</comment>
<dbReference type="GeneID" id="8626105"/>
<reference evidence="2 3" key="1">
    <citation type="journal article" date="2005" name="Nature">
        <title>The genome of the social amoeba Dictyostelium discoideum.</title>
        <authorList>
            <consortium name="The Dictyostelium discoideum Sequencing Consortium"/>
            <person name="Eichinger L."/>
            <person name="Pachebat J.A."/>
            <person name="Glockner G."/>
            <person name="Rajandream M.A."/>
            <person name="Sucgang R."/>
            <person name="Berriman M."/>
            <person name="Song J."/>
            <person name="Olsen R."/>
            <person name="Szafranski K."/>
            <person name="Xu Q."/>
            <person name="Tunggal B."/>
            <person name="Kummerfeld S."/>
            <person name="Madera M."/>
            <person name="Konfortov B.A."/>
            <person name="Rivero F."/>
            <person name="Bankier A.T."/>
            <person name="Lehmann R."/>
            <person name="Hamlin N."/>
            <person name="Davies R."/>
            <person name="Gaudet P."/>
            <person name="Fey P."/>
            <person name="Pilcher K."/>
            <person name="Chen G."/>
            <person name="Saunders D."/>
            <person name="Sodergren E."/>
            <person name="Davis P."/>
            <person name="Kerhornou A."/>
            <person name="Nie X."/>
            <person name="Hall N."/>
            <person name="Anjard C."/>
            <person name="Hemphill L."/>
            <person name="Bason N."/>
            <person name="Farbrother P."/>
            <person name="Desany B."/>
            <person name="Just E."/>
            <person name="Morio T."/>
            <person name="Rost R."/>
            <person name="Churcher C."/>
            <person name="Cooper J."/>
            <person name="Haydock S."/>
            <person name="van Driessche N."/>
            <person name="Cronin A."/>
            <person name="Goodhead I."/>
            <person name="Muzny D."/>
            <person name="Mourier T."/>
            <person name="Pain A."/>
            <person name="Lu M."/>
            <person name="Harper D."/>
            <person name="Lindsay R."/>
            <person name="Hauser H."/>
            <person name="James K."/>
            <person name="Quiles M."/>
            <person name="Madan Babu M."/>
            <person name="Saito T."/>
            <person name="Buchrieser C."/>
            <person name="Wardroper A."/>
            <person name="Felder M."/>
            <person name="Thangavelu M."/>
            <person name="Johnson D."/>
            <person name="Knights A."/>
            <person name="Loulseged H."/>
            <person name="Mungall K."/>
            <person name="Oliver K."/>
            <person name="Price C."/>
            <person name="Quail M.A."/>
            <person name="Urushihara H."/>
            <person name="Hernandez J."/>
            <person name="Rabbinowitsch E."/>
            <person name="Steffen D."/>
            <person name="Sanders M."/>
            <person name="Ma J."/>
            <person name="Kohara Y."/>
            <person name="Sharp S."/>
            <person name="Simmonds M."/>
            <person name="Spiegler S."/>
            <person name="Tivey A."/>
            <person name="Sugano S."/>
            <person name="White B."/>
            <person name="Walker D."/>
            <person name="Woodward J."/>
            <person name="Winckler T."/>
            <person name="Tanaka Y."/>
            <person name="Shaulsky G."/>
            <person name="Schleicher M."/>
            <person name="Weinstock G."/>
            <person name="Rosenthal A."/>
            <person name="Cox E.C."/>
            <person name="Chisholm R.L."/>
            <person name="Gibbs R."/>
            <person name="Loomis W.F."/>
            <person name="Platzer M."/>
            <person name="Kay R.R."/>
            <person name="Williams J."/>
            <person name="Dear P.H."/>
            <person name="Noegel A.A."/>
            <person name="Barrell B."/>
            <person name="Kuspa A."/>
        </authorList>
    </citation>
    <scope>NUCLEOTIDE SEQUENCE [LARGE SCALE GENOMIC DNA]</scope>
    <source>
        <strain evidence="2 3">AX4</strain>
    </source>
</reference>
<evidence type="ECO:0000313" key="3">
    <source>
        <dbReference type="Proteomes" id="UP000002195"/>
    </source>
</evidence>
<dbReference type="KEGG" id="ddi:DDB_G0287375"/>
<evidence type="ECO:0000313" key="2">
    <source>
        <dbReference type="EMBL" id="EAL63755.1"/>
    </source>
</evidence>
<organism evidence="2 3">
    <name type="scientific">Dictyostelium discoideum</name>
    <name type="common">Social amoeba</name>
    <dbReference type="NCBI Taxonomy" id="44689"/>
    <lineage>
        <taxon>Eukaryota</taxon>
        <taxon>Amoebozoa</taxon>
        <taxon>Evosea</taxon>
        <taxon>Eumycetozoa</taxon>
        <taxon>Dictyostelia</taxon>
        <taxon>Dictyosteliales</taxon>
        <taxon>Dictyosteliaceae</taxon>
        <taxon>Dictyostelium</taxon>
    </lineage>
</organism>
<dbReference type="InParanoid" id="Q54KE9"/>
<accession>Q54KE9</accession>
<dbReference type="VEuPathDB" id="AmoebaDB:DDB_G0287375"/>
<feature type="region of interest" description="Disordered" evidence="1">
    <location>
        <begin position="963"/>
        <end position="990"/>
    </location>
</feature>
<name>Q54KE9_DICDI</name>
<keyword evidence="3" id="KW-1185">Reference proteome</keyword>
<sequence length="990" mass="116258">MENNNYFNIKYLIENKFQENNEFLFFKVWNNQYLKHLIWKIIKLAPIEGGEFRISLTYEQIHNVRLISELESCGQLFKEKLSKKEFLSIPLKLKTDFFYNTCQFQVEFFKEFIRNHRIQLLSQRNLFQYIIRAGNLNALEAFLNEPSTLINNNNNNNNNKWEFVRDKTQLGDWAVRVGNLKILNILQKNGEKSLTLGGDDLFNNLTNRSSYEPVDLDNYASKQKSIMNVLNYLLDNNWIKLDDFNNVKPLKMYNIFSYKYGIDYFEFFDTIKQHLKFSDLQQPTSSTTSPLIQFLSTNIFDDTLTFNHVCHLLNIFKFSINKFELSSTTTTTTSTTSSSLSSNRIYKGIEFNNENEGNSIISKCLNKVGSKLLVREWLNVVVNFFSEQDKFKYQDKIGEYILFSSDDDDGVNEYLQFHKGHTSLYEYAYQFGDIKLLKRLNNGYNITNTTIVDDPLLKYSNPFSFAKNNYNLFSKASNDDKSIELKINFIDCLLEICNKNYQINIDNDNNSNNNNSILEGYYEILFSQVFTFNNSIIYSHLLNNSKFIPNLTFQLLKKISNFKYGNPFENIEIIKLLFENNQIDFKNEGLLLKILISFLKVKNIQNLNWLINYEIGSEFIFKRSSIIYIDGIQNHYVFSISYLTKNGFSCTFSEIYKKALQSESFDFLKILVENRNESIYDSCGGGDNSGKDINEVYKNIGINWFRGRVYFEYLINENKFNILKRFILPSISDEQWLNYYFQSKQYSKFYQHVSDQLNNNNSKSCYLLLTQFDSIFEEFRIAPMDFILGLLELLLNQFSSGGGGSNSSCNLKILTTEKIIIFIINELIKGSHLPAIKLIHEKYPQIFKLKRSSSGGGIGTGLDDDDDEKPQSVWLYCALETGCLEVFNYLRYDLALELELDKDQSFEVILPTISKTSNFLFFVYNVFPNINYQKPSKNTEQDDPWEYYKIDWFFKNILINSQKEEEEEKEEKEEQENNFLSYEDMDGYIF</sequence>
<dbReference type="RefSeq" id="XP_637274.1">
    <property type="nucleotide sequence ID" value="XM_632182.1"/>
</dbReference>
<dbReference type="PaxDb" id="44689-DDB0187454"/>
<dbReference type="dictyBase" id="DDB_G0287375"/>
<dbReference type="HOGENOM" id="CLU_301778_0_0_1"/>
<dbReference type="EMBL" id="AAFI02000100">
    <property type="protein sequence ID" value="EAL63755.1"/>
    <property type="molecule type" value="Genomic_DNA"/>
</dbReference>
<dbReference type="Proteomes" id="UP000002195">
    <property type="component" value="Unassembled WGS sequence"/>
</dbReference>
<feature type="compositionally biased region" description="Acidic residues" evidence="1">
    <location>
        <begin position="964"/>
        <end position="976"/>
    </location>
</feature>
<proteinExistence type="predicted"/>
<dbReference type="AlphaFoldDB" id="Q54KE9"/>
<gene>
    <name evidence="2" type="ORF">DDB_G0287375</name>
</gene>